<feature type="chain" id="PRO_5046648584" evidence="2">
    <location>
        <begin position="17"/>
        <end position="216"/>
    </location>
</feature>
<reference evidence="4" key="1">
    <citation type="submission" date="2025-08" db="UniProtKB">
        <authorList>
            <consortium name="RefSeq"/>
        </authorList>
    </citation>
    <scope>IDENTIFICATION</scope>
    <source>
        <tissue evidence="4">Blood</tissue>
    </source>
</reference>
<proteinExistence type="predicted"/>
<dbReference type="Proteomes" id="UP001652627">
    <property type="component" value="Chromosome 6"/>
</dbReference>
<dbReference type="RefSeq" id="XP_067155427.1">
    <property type="nucleotide sequence ID" value="XM_067299326.1"/>
</dbReference>
<feature type="compositionally biased region" description="Low complexity" evidence="1">
    <location>
        <begin position="23"/>
        <end position="85"/>
    </location>
</feature>
<name>A0ABM4ERU9_9AVES</name>
<dbReference type="GeneID" id="136992354"/>
<evidence type="ECO:0000256" key="1">
    <source>
        <dbReference type="SAM" id="MobiDB-lite"/>
    </source>
</evidence>
<organism evidence="3 4">
    <name type="scientific">Apteryx mantelli</name>
    <name type="common">North Island brown kiwi</name>
    <dbReference type="NCBI Taxonomy" id="2696672"/>
    <lineage>
        <taxon>Eukaryota</taxon>
        <taxon>Metazoa</taxon>
        <taxon>Chordata</taxon>
        <taxon>Craniata</taxon>
        <taxon>Vertebrata</taxon>
        <taxon>Euteleostomi</taxon>
        <taxon>Archelosauria</taxon>
        <taxon>Archosauria</taxon>
        <taxon>Dinosauria</taxon>
        <taxon>Saurischia</taxon>
        <taxon>Theropoda</taxon>
        <taxon>Coelurosauria</taxon>
        <taxon>Aves</taxon>
        <taxon>Palaeognathae</taxon>
        <taxon>Apterygiformes</taxon>
        <taxon>Apterygidae</taxon>
        <taxon>Apteryx</taxon>
    </lineage>
</organism>
<keyword evidence="2" id="KW-0732">Signal</keyword>
<gene>
    <name evidence="4" type="primary">LOC136992354</name>
</gene>
<evidence type="ECO:0000313" key="3">
    <source>
        <dbReference type="Proteomes" id="UP001652627"/>
    </source>
</evidence>
<accession>A0ABM4ERU9</accession>
<keyword evidence="3" id="KW-1185">Reference proteome</keyword>
<feature type="signal peptide" evidence="2">
    <location>
        <begin position="1"/>
        <end position="16"/>
    </location>
</feature>
<evidence type="ECO:0000313" key="4">
    <source>
        <dbReference type="RefSeq" id="XP_067155427.1"/>
    </source>
</evidence>
<sequence>MRGCVFLAVLLTLVLSLEKDKTTASATTNTSSPTAAPDNTTATTNTSSPTAAPDNTTATTNTSSPTAAPDNTTATTNTSSPTAAPGKERGALRQPLVRLAWGGRVCGDLEPSKSGSVPLLWLSQLSLPVETRSPRLRLHLLPCPPSLCPLAFAARGTCWAGFQQPGCFPVGVSASRHRPQALTLMSHKPAMRNAPCFLFPQMTPASGPSWGSLCEG</sequence>
<feature type="region of interest" description="Disordered" evidence="1">
    <location>
        <begin position="21"/>
        <end position="91"/>
    </location>
</feature>
<evidence type="ECO:0000256" key="2">
    <source>
        <dbReference type="SAM" id="SignalP"/>
    </source>
</evidence>
<protein>
    <submittedName>
        <fullName evidence="4">Uncharacterized protein</fullName>
    </submittedName>
</protein>